<dbReference type="PANTHER" id="PTHR11728">
    <property type="entry name" value="GLYCEROL-3-PHOSPHATE DEHYDROGENASE"/>
    <property type="match status" value="1"/>
</dbReference>
<feature type="binding site" evidence="13">
    <location>
        <position position="253"/>
    </location>
    <ligand>
        <name>sn-glycerol 3-phosphate</name>
        <dbReference type="ChEBI" id="CHEBI:57597"/>
    </ligand>
</feature>
<dbReference type="InterPro" id="IPR006109">
    <property type="entry name" value="G3P_DH_NAD-dep_C"/>
</dbReference>
<keyword evidence="5 13" id="KW-0520">NAD</keyword>
<keyword evidence="21" id="KW-1185">Reference proteome</keyword>
<evidence type="ECO:0000256" key="9">
    <source>
        <dbReference type="ARBA" id="ARBA00052716"/>
    </source>
</evidence>
<gene>
    <name evidence="13" type="primary">gpsA</name>
    <name evidence="20" type="ORF">SAMN02745823_01519</name>
</gene>
<dbReference type="InterPro" id="IPR006168">
    <property type="entry name" value="G3P_DH_NAD-dep"/>
</dbReference>
<feature type="active site" description="Proton acceptor" evidence="13 14">
    <location>
        <position position="189"/>
    </location>
</feature>
<evidence type="ECO:0000313" key="20">
    <source>
        <dbReference type="EMBL" id="SHH93541.1"/>
    </source>
</evidence>
<dbReference type="FunFam" id="1.10.1040.10:FF:000001">
    <property type="entry name" value="Glycerol-3-phosphate dehydrogenase [NAD(P)+]"/>
    <property type="match status" value="1"/>
</dbReference>
<dbReference type="InterPro" id="IPR013328">
    <property type="entry name" value="6PGD_dom2"/>
</dbReference>
<dbReference type="STRING" id="1123282.SAMN02745823_01519"/>
<evidence type="ECO:0000256" key="4">
    <source>
        <dbReference type="ARBA" id="ARBA00023002"/>
    </source>
</evidence>
<keyword evidence="2 13" id="KW-0444">Lipid biosynthesis</keyword>
<sequence length="339" mass="35945">MMKITVFGSGGWGTAVSKVLHENGHDVTLWSKFEKEAETLATARENPLLKGVAIPAGITITTSLRDAADGIGLAVIATPSFAVAETAEMLKDKLPADCIVVCVSKGIEKDTCRLFSRILRETLGEMVKLASLSGPTHAEEVGRQVPTACVVASEDIKVAEQVQDIFMNDYLRVYTSTDVIGVELGAALKNVIALGAGISDGLGFGDNTIAMLMTRGLAEIAELCVALGGRKSTLAGLAGLGDLIVTCTSQHSRNRRAGVLIGKGMDAQAAMKEVGAVVEGYYAAKAAYELSQKVGIPMPISTEAYKVLYEGKSALTAMKDLMSRDRKREWDTAEETWVG</sequence>
<evidence type="ECO:0000256" key="7">
    <source>
        <dbReference type="ARBA" id="ARBA00023209"/>
    </source>
</evidence>
<dbReference type="GO" id="GO:0051287">
    <property type="term" value="F:NAD binding"/>
    <property type="evidence" value="ECO:0007669"/>
    <property type="project" value="InterPro"/>
</dbReference>
<evidence type="ECO:0000256" key="14">
    <source>
        <dbReference type="PIRSR" id="PIRSR000114-1"/>
    </source>
</evidence>
<comment type="catalytic activity">
    <reaction evidence="13">
        <text>sn-glycerol 3-phosphate + NAD(+) = dihydroxyacetone phosphate + NADH + H(+)</text>
        <dbReference type="Rhea" id="RHEA:11092"/>
        <dbReference type="ChEBI" id="CHEBI:15378"/>
        <dbReference type="ChEBI" id="CHEBI:57540"/>
        <dbReference type="ChEBI" id="CHEBI:57597"/>
        <dbReference type="ChEBI" id="CHEBI:57642"/>
        <dbReference type="ChEBI" id="CHEBI:57945"/>
        <dbReference type="EC" id="1.1.1.94"/>
    </reaction>
</comment>
<evidence type="ECO:0000256" key="13">
    <source>
        <dbReference type="HAMAP-Rule" id="MF_00394"/>
    </source>
</evidence>
<protein>
    <recommendedName>
        <fullName evidence="11 13">Glycerol-3-phosphate dehydrogenase [NAD(P)+]</fullName>
        <ecNumber evidence="10 13">1.1.1.94</ecNumber>
    </recommendedName>
    <alternativeName>
        <fullName evidence="13">NAD(P)(+)-dependent glycerol-3-phosphate dehydrogenase</fullName>
    </alternativeName>
    <alternativeName>
        <fullName evidence="12 13">NAD(P)H-dependent dihydroxyacetone-phosphate reductase</fullName>
    </alternativeName>
</protein>
<dbReference type="GO" id="GO:0141153">
    <property type="term" value="F:glycerol-3-phosphate dehydrogenase (NADP+) activity"/>
    <property type="evidence" value="ECO:0007669"/>
    <property type="project" value="RHEA"/>
</dbReference>
<comment type="similarity">
    <text evidence="1 13 17">Belongs to the NAD-dependent glycerol-3-phosphate dehydrogenase family.</text>
</comment>
<dbReference type="FunFam" id="3.40.50.720:FF:000019">
    <property type="entry name" value="Glycerol-3-phosphate dehydrogenase [NAD(P)+]"/>
    <property type="match status" value="1"/>
</dbReference>
<feature type="binding site" evidence="13">
    <location>
        <position position="279"/>
    </location>
    <ligand>
        <name>NADPH</name>
        <dbReference type="ChEBI" id="CHEBI:57783"/>
    </ligand>
</feature>
<evidence type="ECO:0000256" key="5">
    <source>
        <dbReference type="ARBA" id="ARBA00023027"/>
    </source>
</evidence>
<comment type="pathway">
    <text evidence="13">Membrane lipid metabolism; glycerophospholipid metabolism.</text>
</comment>
<dbReference type="Gene3D" id="1.10.1040.10">
    <property type="entry name" value="N-(1-d-carboxylethyl)-l-norvaline Dehydrogenase, domain 2"/>
    <property type="match status" value="1"/>
</dbReference>
<feature type="binding site" evidence="13">
    <location>
        <position position="32"/>
    </location>
    <ligand>
        <name>NADPH</name>
        <dbReference type="ChEBI" id="CHEBI:57783"/>
    </ligand>
</feature>
<feature type="binding site" evidence="13">
    <location>
        <position position="12"/>
    </location>
    <ligand>
        <name>NADPH</name>
        <dbReference type="ChEBI" id="CHEBI:57783"/>
    </ligand>
</feature>
<dbReference type="GO" id="GO:0005829">
    <property type="term" value="C:cytosol"/>
    <property type="evidence" value="ECO:0007669"/>
    <property type="project" value="TreeGrafter"/>
</dbReference>
<comment type="caution">
    <text evidence="13">Lacks conserved residue(s) required for the propagation of feature annotation.</text>
</comment>
<evidence type="ECO:0000313" key="21">
    <source>
        <dbReference type="Proteomes" id="UP000183995"/>
    </source>
</evidence>
<evidence type="ECO:0000256" key="16">
    <source>
        <dbReference type="PIRSR" id="PIRSR000114-3"/>
    </source>
</evidence>
<keyword evidence="6 13" id="KW-0443">Lipid metabolism</keyword>
<feature type="binding site" evidence="15">
    <location>
        <position position="105"/>
    </location>
    <ligand>
        <name>substrate</name>
    </ligand>
</feature>
<comment type="function">
    <text evidence="13">Catalyzes the reduction of the glycolytic intermediate dihydroxyacetone phosphate (DHAP) to sn-glycerol 3-phosphate (G3P), the key precursor for phospholipid synthesis.</text>
</comment>
<dbReference type="Gene3D" id="3.40.50.720">
    <property type="entry name" value="NAD(P)-binding Rossmann-like Domain"/>
    <property type="match status" value="1"/>
</dbReference>
<feature type="binding site" evidence="13">
    <location>
        <position position="189"/>
    </location>
    <ligand>
        <name>sn-glycerol 3-phosphate</name>
        <dbReference type="ChEBI" id="CHEBI:57597"/>
    </ligand>
</feature>
<dbReference type="InterPro" id="IPR011128">
    <property type="entry name" value="G3P_DH_NAD-dep_N"/>
</dbReference>
<dbReference type="Proteomes" id="UP000183995">
    <property type="component" value="Unassembled WGS sequence"/>
</dbReference>
<feature type="binding site" evidence="13">
    <location>
        <position position="242"/>
    </location>
    <ligand>
        <name>sn-glycerol 3-phosphate</name>
        <dbReference type="ChEBI" id="CHEBI:57597"/>
    </ligand>
</feature>
<dbReference type="HAMAP" id="MF_00394">
    <property type="entry name" value="NAD_Glyc3P_dehydrog"/>
    <property type="match status" value="1"/>
</dbReference>
<reference evidence="20 21" key="1">
    <citation type="submission" date="2016-11" db="EMBL/GenBank/DDBJ databases">
        <authorList>
            <person name="Jaros S."/>
            <person name="Januszkiewicz K."/>
            <person name="Wedrychowicz H."/>
        </authorList>
    </citation>
    <scope>NUCLEOTIDE SEQUENCE [LARGE SCALE GENOMIC DNA]</scope>
    <source>
        <strain evidence="20 21">DSM 10068</strain>
    </source>
</reference>
<dbReference type="GO" id="GO:0141152">
    <property type="term" value="F:glycerol-3-phosphate dehydrogenase (NAD+) activity"/>
    <property type="evidence" value="ECO:0007669"/>
    <property type="project" value="RHEA"/>
</dbReference>
<comment type="subcellular location">
    <subcellularLocation>
        <location evidence="13">Cytoplasm</location>
    </subcellularLocation>
</comment>
<comment type="catalytic activity">
    <reaction evidence="9">
        <text>sn-glycerol 3-phosphate + NADP(+) = dihydroxyacetone phosphate + NADPH + H(+)</text>
        <dbReference type="Rhea" id="RHEA:11096"/>
        <dbReference type="ChEBI" id="CHEBI:15378"/>
        <dbReference type="ChEBI" id="CHEBI:57597"/>
        <dbReference type="ChEBI" id="CHEBI:57642"/>
        <dbReference type="ChEBI" id="CHEBI:57783"/>
        <dbReference type="ChEBI" id="CHEBI:58349"/>
        <dbReference type="EC" id="1.1.1.94"/>
    </reaction>
    <physiologicalReaction direction="right-to-left" evidence="9">
        <dbReference type="Rhea" id="RHEA:11098"/>
    </physiologicalReaction>
</comment>
<evidence type="ECO:0000259" key="19">
    <source>
        <dbReference type="Pfam" id="PF07479"/>
    </source>
</evidence>
<dbReference type="InterPro" id="IPR008927">
    <property type="entry name" value="6-PGluconate_DH-like_C_sf"/>
</dbReference>
<dbReference type="InterPro" id="IPR036291">
    <property type="entry name" value="NAD(P)-bd_dom_sf"/>
</dbReference>
<dbReference type="SUPFAM" id="SSF48179">
    <property type="entry name" value="6-phosphogluconate dehydrogenase C-terminal domain-like"/>
    <property type="match status" value="1"/>
</dbReference>
<dbReference type="NCBIfam" id="NF000940">
    <property type="entry name" value="PRK00094.1-2"/>
    <property type="match status" value="1"/>
</dbReference>
<dbReference type="Pfam" id="PF07479">
    <property type="entry name" value="NAD_Gly3P_dh_C"/>
    <property type="match status" value="1"/>
</dbReference>
<evidence type="ECO:0000256" key="3">
    <source>
        <dbReference type="ARBA" id="ARBA00022857"/>
    </source>
</evidence>
<keyword evidence="13" id="KW-0963">Cytoplasm</keyword>
<dbReference type="GO" id="GO:0005975">
    <property type="term" value="P:carbohydrate metabolic process"/>
    <property type="evidence" value="ECO:0007669"/>
    <property type="project" value="InterPro"/>
</dbReference>
<feature type="binding site" evidence="16">
    <location>
        <position position="253"/>
    </location>
    <ligand>
        <name>NAD(+)</name>
        <dbReference type="ChEBI" id="CHEBI:57540"/>
    </ligand>
</feature>
<evidence type="ECO:0000259" key="18">
    <source>
        <dbReference type="Pfam" id="PF01210"/>
    </source>
</evidence>
<dbReference type="EMBL" id="FQXV01000004">
    <property type="protein sequence ID" value="SHH93541.1"/>
    <property type="molecule type" value="Genomic_DNA"/>
</dbReference>
<feature type="binding site" evidence="16">
    <location>
        <begin position="8"/>
        <end position="13"/>
    </location>
    <ligand>
        <name>NAD(+)</name>
        <dbReference type="ChEBI" id="CHEBI:57540"/>
    </ligand>
</feature>
<feature type="binding site" evidence="13">
    <location>
        <position position="277"/>
    </location>
    <ligand>
        <name>NADPH</name>
        <dbReference type="ChEBI" id="CHEBI:57783"/>
    </ligand>
</feature>
<dbReference type="Pfam" id="PF01210">
    <property type="entry name" value="NAD_Gly3P_dh_N"/>
    <property type="match status" value="1"/>
</dbReference>
<dbReference type="GO" id="GO:0046167">
    <property type="term" value="P:glycerol-3-phosphate biosynthetic process"/>
    <property type="evidence" value="ECO:0007669"/>
    <property type="project" value="UniProtKB-UniRule"/>
</dbReference>
<evidence type="ECO:0000256" key="12">
    <source>
        <dbReference type="ARBA" id="ARBA00080511"/>
    </source>
</evidence>
<evidence type="ECO:0000256" key="8">
    <source>
        <dbReference type="ARBA" id="ARBA00023264"/>
    </source>
</evidence>
<feature type="binding site" evidence="13">
    <location>
        <position position="254"/>
    </location>
    <ligand>
        <name>sn-glycerol 3-phosphate</name>
        <dbReference type="ChEBI" id="CHEBI:57597"/>
    </ligand>
</feature>
<evidence type="ECO:0000256" key="10">
    <source>
        <dbReference type="ARBA" id="ARBA00066687"/>
    </source>
</evidence>
<keyword evidence="8 13" id="KW-1208">Phospholipid metabolism</keyword>
<feature type="binding site" evidence="13">
    <location>
        <position position="252"/>
    </location>
    <ligand>
        <name>sn-glycerol 3-phosphate</name>
        <dbReference type="ChEBI" id="CHEBI:57597"/>
    </ligand>
</feature>
<feature type="binding site" evidence="13">
    <location>
        <position position="136"/>
    </location>
    <ligand>
        <name>sn-glycerol 3-phosphate</name>
        <dbReference type="ChEBI" id="CHEBI:57597"/>
    </ligand>
</feature>
<feature type="binding site" evidence="15">
    <location>
        <begin position="253"/>
        <end position="254"/>
    </location>
    <ligand>
        <name>substrate</name>
    </ligand>
</feature>
<dbReference type="NCBIfam" id="NF000942">
    <property type="entry name" value="PRK00094.1-4"/>
    <property type="match status" value="1"/>
</dbReference>
<feature type="domain" description="Glycerol-3-phosphate dehydrogenase NAD-dependent N-terminal" evidence="18">
    <location>
        <begin position="3"/>
        <end position="158"/>
    </location>
</feature>
<evidence type="ECO:0000256" key="15">
    <source>
        <dbReference type="PIRSR" id="PIRSR000114-2"/>
    </source>
</evidence>
<accession>A0A1M5X184</accession>
<dbReference type="PIRSF" id="PIRSF000114">
    <property type="entry name" value="Glycerol-3-P_dh"/>
    <property type="match status" value="1"/>
</dbReference>
<feature type="binding site" evidence="13">
    <location>
        <position position="138"/>
    </location>
    <ligand>
        <name>NADPH</name>
        <dbReference type="ChEBI" id="CHEBI:57783"/>
    </ligand>
</feature>
<feature type="binding site" evidence="13">
    <location>
        <position position="134"/>
    </location>
    <ligand>
        <name>sn-glycerol 3-phosphate</name>
        <dbReference type="ChEBI" id="CHEBI:57597"/>
    </ligand>
</feature>
<proteinExistence type="inferred from homology"/>
<keyword evidence="7 13" id="KW-0594">Phospholipid biosynthesis</keyword>
<dbReference type="PRINTS" id="PR00077">
    <property type="entry name" value="GPDHDRGNASE"/>
</dbReference>
<dbReference type="UniPathway" id="UPA00940"/>
<dbReference type="GO" id="GO:0006650">
    <property type="term" value="P:glycerophospholipid metabolic process"/>
    <property type="evidence" value="ECO:0007669"/>
    <property type="project" value="UniProtKB-UniRule"/>
</dbReference>
<evidence type="ECO:0000256" key="11">
    <source>
        <dbReference type="ARBA" id="ARBA00069372"/>
    </source>
</evidence>
<feature type="domain" description="Glycerol-3-phosphate dehydrogenase NAD-dependent C-terminal" evidence="19">
    <location>
        <begin position="178"/>
        <end position="318"/>
    </location>
</feature>
<dbReference type="SUPFAM" id="SSF51735">
    <property type="entry name" value="NAD(P)-binding Rossmann-fold domains"/>
    <property type="match status" value="1"/>
</dbReference>
<feature type="binding site" evidence="13">
    <location>
        <position position="105"/>
    </location>
    <ligand>
        <name>sn-glycerol 3-phosphate</name>
        <dbReference type="ChEBI" id="CHEBI:57597"/>
    </ligand>
</feature>
<organism evidence="20 21">
    <name type="scientific">Sporobacter termitidis DSM 10068</name>
    <dbReference type="NCBI Taxonomy" id="1123282"/>
    <lineage>
        <taxon>Bacteria</taxon>
        <taxon>Bacillati</taxon>
        <taxon>Bacillota</taxon>
        <taxon>Clostridia</taxon>
        <taxon>Eubacteriales</taxon>
        <taxon>Oscillospiraceae</taxon>
        <taxon>Sporobacter</taxon>
    </lineage>
</organism>
<dbReference type="PANTHER" id="PTHR11728:SF1">
    <property type="entry name" value="GLYCEROL-3-PHOSPHATE DEHYDROGENASE [NAD(+)] 2, CHLOROPLASTIC"/>
    <property type="match status" value="1"/>
</dbReference>
<feature type="binding site" evidence="13">
    <location>
        <position position="253"/>
    </location>
    <ligand>
        <name>NADPH</name>
        <dbReference type="ChEBI" id="CHEBI:57783"/>
    </ligand>
</feature>
<evidence type="ECO:0000256" key="17">
    <source>
        <dbReference type="RuleBase" id="RU000437"/>
    </source>
</evidence>
<dbReference type="AlphaFoldDB" id="A0A1M5X184"/>
<dbReference type="GO" id="GO:0008654">
    <property type="term" value="P:phospholipid biosynthetic process"/>
    <property type="evidence" value="ECO:0007669"/>
    <property type="project" value="UniProtKB-KW"/>
</dbReference>
<keyword evidence="4 13" id="KW-0560">Oxidoreductase</keyword>
<keyword evidence="3 13" id="KW-0521">NADP</keyword>
<evidence type="ECO:0000256" key="2">
    <source>
        <dbReference type="ARBA" id="ARBA00022516"/>
    </source>
</evidence>
<evidence type="ECO:0000256" key="1">
    <source>
        <dbReference type="ARBA" id="ARBA00011009"/>
    </source>
</evidence>
<dbReference type="PROSITE" id="PS00957">
    <property type="entry name" value="NAD_G3PDH"/>
    <property type="match status" value="1"/>
</dbReference>
<keyword evidence="13" id="KW-0547">Nucleotide-binding</keyword>
<dbReference type="EC" id="1.1.1.94" evidence="10 13"/>
<evidence type="ECO:0000256" key="6">
    <source>
        <dbReference type="ARBA" id="ARBA00023098"/>
    </source>
</evidence>
<name>A0A1M5X184_9FIRM</name>
<dbReference type="GO" id="GO:0046168">
    <property type="term" value="P:glycerol-3-phosphate catabolic process"/>
    <property type="evidence" value="ECO:0007669"/>
    <property type="project" value="InterPro"/>
</dbReference>
<feature type="binding site" evidence="16">
    <location>
        <position position="138"/>
    </location>
    <ligand>
        <name>NAD(+)</name>
        <dbReference type="ChEBI" id="CHEBI:57540"/>
    </ligand>
</feature>
<feature type="binding site" evidence="13">
    <location>
        <position position="105"/>
    </location>
    <ligand>
        <name>NADPH</name>
        <dbReference type="ChEBI" id="CHEBI:57783"/>
    </ligand>
</feature>